<organism evidence="1 2">
    <name type="scientific">Lipomyces kononenkoae</name>
    <name type="common">Yeast</name>
    <dbReference type="NCBI Taxonomy" id="34357"/>
    <lineage>
        <taxon>Eukaryota</taxon>
        <taxon>Fungi</taxon>
        <taxon>Dikarya</taxon>
        <taxon>Ascomycota</taxon>
        <taxon>Saccharomycotina</taxon>
        <taxon>Lipomycetes</taxon>
        <taxon>Lipomycetales</taxon>
        <taxon>Lipomycetaceae</taxon>
        <taxon>Lipomyces</taxon>
    </lineage>
</organism>
<dbReference type="EMBL" id="MU971407">
    <property type="protein sequence ID" value="KAK9235704.1"/>
    <property type="molecule type" value="Genomic_DNA"/>
</dbReference>
<accession>A0ACC3SW94</accession>
<proteinExistence type="predicted"/>
<name>A0ACC3SW94_LIPKO</name>
<reference evidence="2" key="1">
    <citation type="journal article" date="2024" name="Front. Bioeng. Biotechnol.">
        <title>Genome-scale model development and genomic sequencing of the oleaginous clade Lipomyces.</title>
        <authorList>
            <person name="Czajka J.J."/>
            <person name="Han Y."/>
            <person name="Kim J."/>
            <person name="Mondo S.J."/>
            <person name="Hofstad B.A."/>
            <person name="Robles A."/>
            <person name="Haridas S."/>
            <person name="Riley R."/>
            <person name="LaButti K."/>
            <person name="Pangilinan J."/>
            <person name="Andreopoulos W."/>
            <person name="Lipzen A."/>
            <person name="Yan J."/>
            <person name="Wang M."/>
            <person name="Ng V."/>
            <person name="Grigoriev I.V."/>
            <person name="Spatafora J.W."/>
            <person name="Magnuson J.K."/>
            <person name="Baker S.E."/>
            <person name="Pomraning K.R."/>
        </authorList>
    </citation>
    <scope>NUCLEOTIDE SEQUENCE [LARGE SCALE GENOMIC DNA]</scope>
    <source>
        <strain evidence="2">CBS 7786</strain>
    </source>
</reference>
<gene>
    <name evidence="1" type="ORF">V1525DRAFT_409295</name>
</gene>
<protein>
    <submittedName>
        <fullName evidence="1">Uncharacterized protein</fullName>
    </submittedName>
</protein>
<keyword evidence="2" id="KW-1185">Reference proteome</keyword>
<evidence type="ECO:0000313" key="1">
    <source>
        <dbReference type="EMBL" id="KAK9235704.1"/>
    </source>
</evidence>
<sequence>MASSTVRAPHQPCLDSSRTGKPSSRQSKMSSSSVMHNSHSPPATTELHNTQHPMLETDASNSEIGSSVPNPMRRTESSSSLFSLFKSMSIGHRQRRDSSVSTRSTATTATVDRQSSRLGLPSDNRNTMYRHAEKSGSSMSLFASSLFVPKMRASQTRDPVQQPTKASGLERRRKLAAGLIRRAATDQPQAHGYPHDKGHPVAQENPYKNVESVSIASVASSTSSRLRSISQKFSSSKRSSGFSTVSATDGSLTQKIKAKASSSLLHNSSRLQKTYGQSPTESDELARALYNIDDSLQVTQNKSHSSIQRSYPRVSQQQQTAYMQNSGVVHTPNMSSRKISAGSSVSATSSSTTSEFVDDSSSITTINSGTSTSPVLGLRSNRKVSGVSNKSSGSCNSIQPVGGVCWIGENGTALRAGRAWDSFGEDTDEDDDGGFYALKAAALSGSIRSRASNSETSKRFSNDGTASLRSSGQDWRFEREEETAGRVLVV</sequence>
<evidence type="ECO:0000313" key="2">
    <source>
        <dbReference type="Proteomes" id="UP001433508"/>
    </source>
</evidence>
<dbReference type="Proteomes" id="UP001433508">
    <property type="component" value="Unassembled WGS sequence"/>
</dbReference>
<comment type="caution">
    <text evidence="1">The sequence shown here is derived from an EMBL/GenBank/DDBJ whole genome shotgun (WGS) entry which is preliminary data.</text>
</comment>